<dbReference type="PANTHER" id="PTHR47495:SF1">
    <property type="entry name" value="BLL3820 PROTEIN"/>
    <property type="match status" value="1"/>
</dbReference>
<dbReference type="InterPro" id="IPR037165">
    <property type="entry name" value="AldOxase/xan_DH_Mopterin-bd_sf"/>
</dbReference>
<sequence length="747" mass="82912">MSLTKTFLNRRSFLKVSALAGGGLLMSVGWLASCKPDAEEEVLGMPEEWIRINGFIRIGDNGLITIMSPNPEGGQNVKTGMPMIVAEELDADWSKVVVEQAPLDTDNFTRQFIGGSQAIRLGWPILRKAGATARQLIINAAAQTWNVPASEITTEAGFVIHSGNKKKVHYGELATLAATLPIPEEVKLKEIKDFNIVGTSRKNVEAKNIVTGKPLFGVDYKKEGMLIAMIIHPPAHGLRLKSFDATEAMATPGIKDVFQIKSHQDDYERTFFDTTSFTDLVAIVGNTTWEVMNAKKAVKVEWETFPTYEEKRDWNGRKELRTIPGGLESEPQQLQKMTEASQKARTVRKDGNPEMAFKNASKIIEKTYNGPFLAHNCMEPMNFFAHVQGNKVECAGPLQKPELTEKALSSRLGVPIENIHIEMTRLGGGYGRRSYAHWLIEAAVISQKVNAPVKLMYSREDDMTGGIYRPAYQATYRAALDEKNKLIGFHVNAGGLVEPPTYPNRFPAGAIENYWAEEWIVPSNITVGSFRAPRSNFIAAAEQSFLDEIAEAIGKDPIDFRLELLKKAKQNPVGENNDYDPDRYAGVLQLVKEKSNWGQHEAGISRGVSAYFCHNSYAAQVLDLKMVNGQVQVEKVVQALDCGLIINPDAARNLCEGAVVDAIGTAMYGELKFNQGIPDKNNFDRYRMIRMREAPKVIETHFVENHIDPTGLGEPGYPPLFAALANALYKATGKRMYKQPFISEINV</sequence>
<keyword evidence="3" id="KW-1185">Reference proteome</keyword>
<dbReference type="GO" id="GO:0016491">
    <property type="term" value="F:oxidoreductase activity"/>
    <property type="evidence" value="ECO:0007669"/>
    <property type="project" value="InterPro"/>
</dbReference>
<dbReference type="InterPro" id="IPR052516">
    <property type="entry name" value="N-heterocyclic_Hydroxylase"/>
</dbReference>
<dbReference type="InterPro" id="IPR000674">
    <property type="entry name" value="Ald_Oxase/Xan_DH_a/b"/>
</dbReference>
<dbReference type="InterPro" id="IPR012368">
    <property type="entry name" value="OxRdtase_Mopterin-bd_su_IorB"/>
</dbReference>
<dbReference type="STRING" id="758820.SAMN00777080_3647"/>
<protein>
    <submittedName>
        <fullName evidence="2">Isoquinoline 1-oxidoreductase, beta subunit</fullName>
    </submittedName>
</protein>
<dbReference type="PROSITE" id="PS51318">
    <property type="entry name" value="TAT"/>
    <property type="match status" value="1"/>
</dbReference>
<dbReference type="InterPro" id="IPR006311">
    <property type="entry name" value="TAT_signal"/>
</dbReference>
<dbReference type="RefSeq" id="WP_084121773.1">
    <property type="nucleotide sequence ID" value="NZ_LT838813.1"/>
</dbReference>
<organism evidence="2 3">
    <name type="scientific">Aquiflexum balticum DSM 16537</name>
    <dbReference type="NCBI Taxonomy" id="758820"/>
    <lineage>
        <taxon>Bacteria</taxon>
        <taxon>Pseudomonadati</taxon>
        <taxon>Bacteroidota</taxon>
        <taxon>Cytophagia</taxon>
        <taxon>Cytophagales</taxon>
        <taxon>Cyclobacteriaceae</taxon>
        <taxon>Aquiflexum</taxon>
    </lineage>
</organism>
<evidence type="ECO:0000313" key="3">
    <source>
        <dbReference type="Proteomes" id="UP000192333"/>
    </source>
</evidence>
<dbReference type="Proteomes" id="UP000192333">
    <property type="component" value="Chromosome I"/>
</dbReference>
<reference evidence="3" key="1">
    <citation type="submission" date="2017-04" db="EMBL/GenBank/DDBJ databases">
        <authorList>
            <person name="Varghese N."/>
            <person name="Submissions S."/>
        </authorList>
    </citation>
    <scope>NUCLEOTIDE SEQUENCE [LARGE SCALE GENOMIC DNA]</scope>
    <source>
        <strain evidence="3">DSM 16537</strain>
    </source>
</reference>
<dbReference type="PROSITE" id="PS51257">
    <property type="entry name" value="PROKAR_LIPOPROTEIN"/>
    <property type="match status" value="1"/>
</dbReference>
<dbReference type="OrthoDB" id="605889at2"/>
<name>A0A1W2H828_9BACT</name>
<dbReference type="Pfam" id="PF20256">
    <property type="entry name" value="MoCoBD_2"/>
    <property type="match status" value="2"/>
</dbReference>
<accession>A0A1W2H828</accession>
<dbReference type="SUPFAM" id="SSF56003">
    <property type="entry name" value="Molybdenum cofactor-binding domain"/>
    <property type="match status" value="2"/>
</dbReference>
<evidence type="ECO:0000313" key="2">
    <source>
        <dbReference type="EMBL" id="SMD45009.1"/>
    </source>
</evidence>
<proteinExistence type="predicted"/>
<dbReference type="Pfam" id="PF02738">
    <property type="entry name" value="MoCoBD_1"/>
    <property type="match status" value="1"/>
</dbReference>
<dbReference type="Gene3D" id="3.90.1170.50">
    <property type="entry name" value="Aldehyde oxidase/xanthine dehydrogenase, a/b hammerhead"/>
    <property type="match status" value="1"/>
</dbReference>
<dbReference type="SMART" id="SM01008">
    <property type="entry name" value="Ald_Xan_dh_C"/>
    <property type="match status" value="1"/>
</dbReference>
<dbReference type="Gene3D" id="3.30.365.10">
    <property type="entry name" value="Aldehyde oxidase/xanthine dehydrogenase, molybdopterin binding domain"/>
    <property type="match status" value="4"/>
</dbReference>
<dbReference type="PANTHER" id="PTHR47495">
    <property type="entry name" value="ALDEHYDE DEHYDROGENASE"/>
    <property type="match status" value="1"/>
</dbReference>
<gene>
    <name evidence="2" type="ORF">SAMN00777080_3647</name>
</gene>
<dbReference type="InterPro" id="IPR046867">
    <property type="entry name" value="AldOxase/xan_DH_MoCoBD2"/>
</dbReference>
<dbReference type="InterPro" id="IPR008274">
    <property type="entry name" value="AldOxase/xan_DH_MoCoBD1"/>
</dbReference>
<feature type="domain" description="Aldehyde oxidase/xanthine dehydrogenase a/b hammerhead" evidence="1">
    <location>
        <begin position="211"/>
        <end position="306"/>
    </location>
</feature>
<dbReference type="EMBL" id="LT838813">
    <property type="protein sequence ID" value="SMD45009.1"/>
    <property type="molecule type" value="Genomic_DNA"/>
</dbReference>
<dbReference type="AlphaFoldDB" id="A0A1W2H828"/>
<dbReference type="PIRSF" id="PIRSF036389">
    <property type="entry name" value="IOR_B"/>
    <property type="match status" value="1"/>
</dbReference>
<evidence type="ECO:0000259" key="1">
    <source>
        <dbReference type="SMART" id="SM01008"/>
    </source>
</evidence>